<dbReference type="InterPro" id="IPR004378">
    <property type="entry name" value="F420H2_quin_Rdtase"/>
</dbReference>
<evidence type="ECO:0000313" key="5">
    <source>
        <dbReference type="Proteomes" id="UP001529338"/>
    </source>
</evidence>
<gene>
    <name evidence="4" type="ORF">QRT04_04305</name>
</gene>
<reference evidence="4 5" key="1">
    <citation type="submission" date="2023-06" db="EMBL/GenBank/DDBJ databases">
        <title>Cellulomonas sp. MW4 Whole genome sequence.</title>
        <authorList>
            <person name="Park S."/>
        </authorList>
    </citation>
    <scope>NUCLEOTIDE SEQUENCE [LARGE SCALE GENOMIC DNA]</scope>
    <source>
        <strain evidence="4 5">MW4</strain>
    </source>
</reference>
<dbReference type="PANTHER" id="PTHR39428:SF3">
    <property type="entry name" value="DEAZAFLAVIN-DEPENDENT NITROREDUCTASE"/>
    <property type="match status" value="1"/>
</dbReference>
<comment type="caution">
    <text evidence="4">The sequence shown here is derived from an EMBL/GenBank/DDBJ whole genome shotgun (WGS) entry which is preliminary data.</text>
</comment>
<proteinExistence type="inferred from homology"/>
<dbReference type="SUPFAM" id="SSF50475">
    <property type="entry name" value="FMN-binding split barrel"/>
    <property type="match status" value="1"/>
</dbReference>
<evidence type="ECO:0000256" key="1">
    <source>
        <dbReference type="ARBA" id="ARBA00008710"/>
    </source>
</evidence>
<feature type="compositionally biased region" description="Basic and acidic residues" evidence="3">
    <location>
        <begin position="17"/>
        <end position="50"/>
    </location>
</feature>
<evidence type="ECO:0000313" key="4">
    <source>
        <dbReference type="EMBL" id="MDM7854146.1"/>
    </source>
</evidence>
<comment type="similarity">
    <text evidence="1">Belongs to the F420H(2)-dependent quinone reductase family.</text>
</comment>
<organism evidence="4 5">
    <name type="scientific">Cellulomonas alba</name>
    <dbReference type="NCBI Taxonomy" id="3053467"/>
    <lineage>
        <taxon>Bacteria</taxon>
        <taxon>Bacillati</taxon>
        <taxon>Actinomycetota</taxon>
        <taxon>Actinomycetes</taxon>
        <taxon>Micrococcales</taxon>
        <taxon>Cellulomonadaceae</taxon>
        <taxon>Cellulomonas</taxon>
    </lineage>
</organism>
<sequence>MANTDPQSSEQQGSERQGSERQGSERQGSERQGSERQGSERQGADAHARDAAVVEQFRAGATPPGMHRDRLVLLTTTGRRTGRRRTTPLMVHRLDGRVLVVASGNASPSDPVWVRNVAADPTVHVELDDEQFDARARVLAGDERAVAWGAIVSTAPFLADHQRQVDREIPVVELDRV</sequence>
<comment type="catalytic activity">
    <reaction evidence="2">
        <text>oxidized coenzyme F420-(gamma-L-Glu)(n) + a quinol + H(+) = reduced coenzyme F420-(gamma-L-Glu)(n) + a quinone</text>
        <dbReference type="Rhea" id="RHEA:39663"/>
        <dbReference type="Rhea" id="RHEA-COMP:12939"/>
        <dbReference type="Rhea" id="RHEA-COMP:14378"/>
        <dbReference type="ChEBI" id="CHEBI:15378"/>
        <dbReference type="ChEBI" id="CHEBI:24646"/>
        <dbReference type="ChEBI" id="CHEBI:132124"/>
        <dbReference type="ChEBI" id="CHEBI:133980"/>
        <dbReference type="ChEBI" id="CHEBI:139511"/>
    </reaction>
</comment>
<dbReference type="PANTHER" id="PTHR39428">
    <property type="entry name" value="F420H(2)-DEPENDENT QUINONE REDUCTASE RV1261C"/>
    <property type="match status" value="1"/>
</dbReference>
<dbReference type="RefSeq" id="WP_289453760.1">
    <property type="nucleotide sequence ID" value="NZ_JAUCGQ010000001.1"/>
</dbReference>
<keyword evidence="5" id="KW-1185">Reference proteome</keyword>
<dbReference type="EMBL" id="JAUCGQ010000001">
    <property type="protein sequence ID" value="MDM7854146.1"/>
    <property type="molecule type" value="Genomic_DNA"/>
</dbReference>
<evidence type="ECO:0000256" key="2">
    <source>
        <dbReference type="ARBA" id="ARBA00049106"/>
    </source>
</evidence>
<protein>
    <submittedName>
        <fullName evidence="4">Nitroreductase/quinone reductase family protein</fullName>
    </submittedName>
</protein>
<feature type="region of interest" description="Disordered" evidence="3">
    <location>
        <begin position="1"/>
        <end position="50"/>
    </location>
</feature>
<dbReference type="Gene3D" id="2.30.110.10">
    <property type="entry name" value="Electron Transport, Fmn-binding Protein, Chain A"/>
    <property type="match status" value="1"/>
</dbReference>
<dbReference type="NCBIfam" id="TIGR00026">
    <property type="entry name" value="hi_GC_TIGR00026"/>
    <property type="match status" value="1"/>
</dbReference>
<accession>A0ABT7SDD6</accession>
<dbReference type="InterPro" id="IPR012349">
    <property type="entry name" value="Split_barrel_FMN-bd"/>
</dbReference>
<feature type="compositionally biased region" description="Low complexity" evidence="3">
    <location>
        <begin position="7"/>
        <end position="16"/>
    </location>
</feature>
<name>A0ABT7SDD6_9CELL</name>
<evidence type="ECO:0000256" key="3">
    <source>
        <dbReference type="SAM" id="MobiDB-lite"/>
    </source>
</evidence>
<dbReference type="Pfam" id="PF04075">
    <property type="entry name" value="F420H2_quin_red"/>
    <property type="match status" value="1"/>
</dbReference>
<dbReference type="Proteomes" id="UP001529338">
    <property type="component" value="Unassembled WGS sequence"/>
</dbReference>